<organism evidence="3 4">
    <name type="scientific">Mesobacillus stamsii</name>
    <dbReference type="NCBI Taxonomy" id="225347"/>
    <lineage>
        <taxon>Bacteria</taxon>
        <taxon>Bacillati</taxon>
        <taxon>Bacillota</taxon>
        <taxon>Bacilli</taxon>
        <taxon>Bacillales</taxon>
        <taxon>Bacillaceae</taxon>
        <taxon>Mesobacillus</taxon>
    </lineage>
</organism>
<proteinExistence type="predicted"/>
<dbReference type="CDD" id="cd02696">
    <property type="entry name" value="MurNAc-LAA"/>
    <property type="match status" value="1"/>
</dbReference>
<accession>A0ABU0FXB4</accession>
<dbReference type="Proteomes" id="UP001242313">
    <property type="component" value="Unassembled WGS sequence"/>
</dbReference>
<dbReference type="RefSeq" id="WP_307192142.1">
    <property type="nucleotide sequence ID" value="NZ_JAUSUN010000017.1"/>
</dbReference>
<dbReference type="Gene3D" id="3.40.630.40">
    <property type="entry name" value="Zn-dependent exopeptidases"/>
    <property type="match status" value="1"/>
</dbReference>
<gene>
    <name evidence="3" type="ORF">J2S25_002783</name>
</gene>
<feature type="domain" description="SPOR" evidence="2">
    <location>
        <begin position="196"/>
        <end position="234"/>
    </location>
</feature>
<dbReference type="EC" id="3.5.1.28" evidence="3"/>
<dbReference type="Pfam" id="PF01520">
    <property type="entry name" value="Amidase_3"/>
    <property type="match status" value="1"/>
</dbReference>
<dbReference type="EMBL" id="JAUSUN010000017">
    <property type="protein sequence ID" value="MDQ0414574.1"/>
    <property type="molecule type" value="Genomic_DNA"/>
</dbReference>
<dbReference type="PANTHER" id="PTHR30404">
    <property type="entry name" value="N-ACETYLMURAMOYL-L-ALANINE AMIDASE"/>
    <property type="match status" value="1"/>
</dbReference>
<comment type="caution">
    <text evidence="3">The sequence shown here is derived from an EMBL/GenBank/DDBJ whole genome shotgun (WGS) entry which is preliminary data.</text>
</comment>
<dbReference type="SMART" id="SM00646">
    <property type="entry name" value="Ami_3"/>
    <property type="match status" value="1"/>
</dbReference>
<dbReference type="InterPro" id="IPR036680">
    <property type="entry name" value="SPOR-like_sf"/>
</dbReference>
<evidence type="ECO:0000256" key="1">
    <source>
        <dbReference type="ARBA" id="ARBA00022801"/>
    </source>
</evidence>
<evidence type="ECO:0000259" key="2">
    <source>
        <dbReference type="PROSITE" id="PS51724"/>
    </source>
</evidence>
<dbReference type="InterPro" id="IPR050695">
    <property type="entry name" value="N-acetylmuramoyl_amidase_3"/>
</dbReference>
<reference evidence="3 4" key="1">
    <citation type="submission" date="2023-07" db="EMBL/GenBank/DDBJ databases">
        <title>Genomic Encyclopedia of Type Strains, Phase IV (KMG-IV): sequencing the most valuable type-strain genomes for metagenomic binning, comparative biology and taxonomic classification.</title>
        <authorList>
            <person name="Goeker M."/>
        </authorList>
    </citation>
    <scope>NUCLEOTIDE SEQUENCE [LARGE SCALE GENOMIC DNA]</scope>
    <source>
        <strain evidence="3 4">DSM 19598</strain>
    </source>
</reference>
<dbReference type="SUPFAM" id="SSF53187">
    <property type="entry name" value="Zn-dependent exopeptidases"/>
    <property type="match status" value="1"/>
</dbReference>
<sequence>MKIMLDAGHGYNTQGKRSPDGMREYEFNRAVANYAKSVLDGYENTTVYFAHSDSADVPLVTRTNRANELKVDVFVSIHANAFGAGGWDSASGIETFVYTSKPKEAYDLAIKVQNNLLRASGLPNRGVKTANFHVLRETHMTAILAECGFMTNKTDQSKLKSESYRKSAAQAIVDALVAQYGLKRKPAPKQQPKPVTASGKLYKVQVGAFSDRNNADKLASELKSKGYATFVVQE</sequence>
<dbReference type="InterPro" id="IPR007730">
    <property type="entry name" value="SPOR-like_dom"/>
</dbReference>
<dbReference type="PROSITE" id="PS51724">
    <property type="entry name" value="SPOR"/>
    <property type="match status" value="1"/>
</dbReference>
<keyword evidence="1 3" id="KW-0378">Hydrolase</keyword>
<dbReference type="InterPro" id="IPR002508">
    <property type="entry name" value="MurNAc-LAA_cat"/>
</dbReference>
<protein>
    <submittedName>
        <fullName evidence="3">N-acetylmuramoyl-L-alanine amidase</fullName>
        <ecNumber evidence="3">3.5.1.28</ecNumber>
    </submittedName>
</protein>
<evidence type="ECO:0000313" key="4">
    <source>
        <dbReference type="Proteomes" id="UP001242313"/>
    </source>
</evidence>
<keyword evidence="4" id="KW-1185">Reference proteome</keyword>
<dbReference type="PANTHER" id="PTHR30404:SF0">
    <property type="entry name" value="N-ACETYLMURAMOYL-L-ALANINE AMIDASE AMIC"/>
    <property type="match status" value="1"/>
</dbReference>
<evidence type="ECO:0000313" key="3">
    <source>
        <dbReference type="EMBL" id="MDQ0414574.1"/>
    </source>
</evidence>
<name>A0ABU0FXB4_9BACI</name>
<dbReference type="GO" id="GO:0008745">
    <property type="term" value="F:N-acetylmuramoyl-L-alanine amidase activity"/>
    <property type="evidence" value="ECO:0007669"/>
    <property type="project" value="UniProtKB-EC"/>
</dbReference>
<dbReference type="SUPFAM" id="SSF110997">
    <property type="entry name" value="Sporulation related repeat"/>
    <property type="match status" value="1"/>
</dbReference>